<keyword evidence="1" id="KW-0732">Signal</keyword>
<reference evidence="2 3" key="1">
    <citation type="submission" date="2016-01" db="EMBL/GenBank/DDBJ databases">
        <title>Highly variable Streptococcus oralis are common among viridans streptococci isolated from primates.</title>
        <authorList>
            <person name="Denapaite D."/>
            <person name="Rieger M."/>
            <person name="Koendgen S."/>
            <person name="Brueckner R."/>
            <person name="Ochigava I."/>
            <person name="Kappeler P."/>
            <person name="Maetz-Rensing K."/>
            <person name="Leendertz F."/>
            <person name="Hakenbeck R."/>
        </authorList>
    </citation>
    <scope>NUCLEOTIDE SEQUENCE [LARGE SCALE GENOMIC DNA]</scope>
    <source>
        <strain evidence="2 3">DD07</strain>
    </source>
</reference>
<dbReference type="SUPFAM" id="SSF49265">
    <property type="entry name" value="Fibronectin type III"/>
    <property type="match status" value="1"/>
</dbReference>
<name>A0A139N5P2_STRGN</name>
<comment type="caution">
    <text evidence="2">The sequence shown here is derived from an EMBL/GenBank/DDBJ whole genome shotgun (WGS) entry which is preliminary data.</text>
</comment>
<dbReference type="PANTHER" id="PTHR40050:SF1">
    <property type="entry name" value="INNER SPORE COAT PROTEIN H"/>
    <property type="match status" value="1"/>
</dbReference>
<evidence type="ECO:0000256" key="1">
    <source>
        <dbReference type="SAM" id="SignalP"/>
    </source>
</evidence>
<feature type="signal peptide" evidence="1">
    <location>
        <begin position="1"/>
        <end position="23"/>
    </location>
</feature>
<proteinExistence type="predicted"/>
<feature type="chain" id="PRO_5039486535" description="CotH protein" evidence="1">
    <location>
        <begin position="24"/>
        <end position="591"/>
    </location>
</feature>
<accession>A0A139N5P2</accession>
<sequence>MNNKWGKFLLVFGLMSLAFILLAVFDNTGNTGKDKVTQKVKKEKVQNINDLHLYDKETLYNQGDPDVITMYLTVRRGNTVENTNHSWSEVNQYSAYDYEKMGVKRYQVEGLLQVGNEKGPESGQFGFGEEVPNATVQIRGQSSSRASQKNYKVEIKRSKGRWEGQRTINLNKHPYDYLRFRNKLAFKLMEGIPQIVGLRTQFIHLYVKDETGEESKGFEDYGIYTQVEQLNKTALEAHGLDQSGHLYKINNFEFYREPDAIRKEDDPKFDKKKFESRLEVKGDKDHTKLIDMLDKLNDESVSSDEFLEKYFDAQNVQYWMAFQILMGNIDSQNRNMFLYSPKNGTRWYILPWDLDDSLHKSEYAIRKPGALGENSWQYGVSNYWGNHLFQRLLKSERFRTGLERTVDELYKNQLKPENIGDLSKNYAKIVKPYLSRMPDLGHLYFNEDQYNQVLDALPKEVEENYHDYKKSLQSPQPFYIDQPKVEGKKLVLRWLPSYDFNNQEITYHVELAKDPSFKEKILDKKGIKELSIKTDRLPKGQYFIQIFATNETGNSQAAFDYYRTDTTKQFGVSGFYVMEDGGIKVDTYENR</sequence>
<evidence type="ECO:0000313" key="2">
    <source>
        <dbReference type="EMBL" id="KXT71232.1"/>
    </source>
</evidence>
<dbReference type="Pfam" id="PF08757">
    <property type="entry name" value="CotH"/>
    <property type="match status" value="1"/>
</dbReference>
<evidence type="ECO:0000313" key="3">
    <source>
        <dbReference type="Proteomes" id="UP000070096"/>
    </source>
</evidence>
<dbReference type="CDD" id="cd00063">
    <property type="entry name" value="FN3"/>
    <property type="match status" value="1"/>
</dbReference>
<dbReference type="PATRIC" id="fig|1302.21.peg.1486"/>
<dbReference type="EMBL" id="LQRC01000193">
    <property type="protein sequence ID" value="KXT71232.1"/>
    <property type="molecule type" value="Genomic_DNA"/>
</dbReference>
<dbReference type="AlphaFoldDB" id="A0A139N5P2"/>
<dbReference type="InterPro" id="IPR013783">
    <property type="entry name" value="Ig-like_fold"/>
</dbReference>
<dbReference type="Proteomes" id="UP000070096">
    <property type="component" value="Unassembled WGS sequence"/>
</dbReference>
<dbReference type="InterPro" id="IPR036116">
    <property type="entry name" value="FN3_sf"/>
</dbReference>
<dbReference type="InterPro" id="IPR014867">
    <property type="entry name" value="Spore_coat_CotH_CotH2/3/7"/>
</dbReference>
<dbReference type="PANTHER" id="PTHR40050">
    <property type="entry name" value="INNER SPORE COAT PROTEIN H"/>
    <property type="match status" value="1"/>
</dbReference>
<dbReference type="Gene3D" id="2.60.40.10">
    <property type="entry name" value="Immunoglobulins"/>
    <property type="match status" value="1"/>
</dbReference>
<organism evidence="2 3">
    <name type="scientific">Streptococcus gordonii</name>
    <dbReference type="NCBI Taxonomy" id="1302"/>
    <lineage>
        <taxon>Bacteria</taxon>
        <taxon>Bacillati</taxon>
        <taxon>Bacillota</taxon>
        <taxon>Bacilli</taxon>
        <taxon>Lactobacillales</taxon>
        <taxon>Streptococcaceae</taxon>
        <taxon>Streptococcus</taxon>
    </lineage>
</organism>
<protein>
    <recommendedName>
        <fullName evidence="4">CotH protein</fullName>
    </recommendedName>
</protein>
<dbReference type="InterPro" id="IPR003961">
    <property type="entry name" value="FN3_dom"/>
</dbReference>
<evidence type="ECO:0008006" key="4">
    <source>
        <dbReference type="Google" id="ProtNLM"/>
    </source>
</evidence>
<gene>
    <name evidence="2" type="ORF">SGODD07_01330</name>
</gene>